<evidence type="ECO:0000256" key="1">
    <source>
        <dbReference type="ARBA" id="ARBA00004651"/>
    </source>
</evidence>
<dbReference type="InterPro" id="IPR052518">
    <property type="entry name" value="CHR_Transporter"/>
</dbReference>
<evidence type="ECO:0000256" key="2">
    <source>
        <dbReference type="ARBA" id="ARBA00005262"/>
    </source>
</evidence>
<dbReference type="PANTHER" id="PTHR43663">
    <property type="entry name" value="CHROMATE TRANSPORT PROTEIN-RELATED"/>
    <property type="match status" value="1"/>
</dbReference>
<dbReference type="GO" id="GO:0005886">
    <property type="term" value="C:plasma membrane"/>
    <property type="evidence" value="ECO:0007669"/>
    <property type="project" value="UniProtKB-SubCell"/>
</dbReference>
<dbReference type="EMBL" id="CP028901">
    <property type="protein sequence ID" value="AWB35890.1"/>
    <property type="molecule type" value="Genomic_DNA"/>
</dbReference>
<feature type="transmembrane region" description="Helical" evidence="7">
    <location>
        <begin position="45"/>
        <end position="64"/>
    </location>
</feature>
<evidence type="ECO:0000313" key="9">
    <source>
        <dbReference type="Proteomes" id="UP000244571"/>
    </source>
</evidence>
<dbReference type="OrthoDB" id="8596378at2"/>
<feature type="transmembrane region" description="Helical" evidence="7">
    <location>
        <begin position="175"/>
        <end position="194"/>
    </location>
</feature>
<accession>A0A2R4XQ01</accession>
<keyword evidence="3" id="KW-1003">Cell membrane</keyword>
<gene>
    <name evidence="8" type="ORF">DBV39_16810</name>
</gene>
<evidence type="ECO:0000256" key="3">
    <source>
        <dbReference type="ARBA" id="ARBA00022475"/>
    </source>
</evidence>
<evidence type="ECO:0000313" key="8">
    <source>
        <dbReference type="EMBL" id="AWB35890.1"/>
    </source>
</evidence>
<evidence type="ECO:0000256" key="6">
    <source>
        <dbReference type="ARBA" id="ARBA00023136"/>
    </source>
</evidence>
<evidence type="ECO:0000256" key="5">
    <source>
        <dbReference type="ARBA" id="ARBA00022989"/>
    </source>
</evidence>
<dbReference type="Pfam" id="PF02417">
    <property type="entry name" value="Chromate_transp"/>
    <property type="match status" value="1"/>
</dbReference>
<proteinExistence type="inferred from homology"/>
<keyword evidence="6 7" id="KW-0472">Membrane</keyword>
<evidence type="ECO:0000256" key="7">
    <source>
        <dbReference type="SAM" id="Phobius"/>
    </source>
</evidence>
<keyword evidence="9" id="KW-1185">Reference proteome</keyword>
<organism evidence="8 9">
    <name type="scientific">Orrella marina</name>
    <dbReference type="NCBI Taxonomy" id="2163011"/>
    <lineage>
        <taxon>Bacteria</taxon>
        <taxon>Pseudomonadati</taxon>
        <taxon>Pseudomonadota</taxon>
        <taxon>Betaproteobacteria</taxon>
        <taxon>Burkholderiales</taxon>
        <taxon>Alcaligenaceae</taxon>
        <taxon>Orrella</taxon>
    </lineage>
</organism>
<keyword evidence="4 7" id="KW-0812">Transmembrane</keyword>
<feature type="transmembrane region" description="Helical" evidence="7">
    <location>
        <begin position="84"/>
        <end position="109"/>
    </location>
</feature>
<dbReference type="Proteomes" id="UP000244571">
    <property type="component" value="Chromosome"/>
</dbReference>
<protein>
    <submittedName>
        <fullName evidence="8">Chromate transporter</fullName>
    </submittedName>
</protein>
<name>A0A2R4XQ01_9BURK</name>
<dbReference type="PANTHER" id="PTHR43663:SF1">
    <property type="entry name" value="CHROMATE TRANSPORTER"/>
    <property type="match status" value="1"/>
</dbReference>
<comment type="similarity">
    <text evidence="2">Belongs to the chromate ion transporter (CHR) (TC 2.A.51) family.</text>
</comment>
<feature type="transmembrane region" description="Helical" evidence="7">
    <location>
        <begin position="121"/>
        <end position="143"/>
    </location>
</feature>
<keyword evidence="5 7" id="KW-1133">Transmembrane helix</keyword>
<dbReference type="GO" id="GO:0015109">
    <property type="term" value="F:chromate transmembrane transporter activity"/>
    <property type="evidence" value="ECO:0007669"/>
    <property type="project" value="InterPro"/>
</dbReference>
<dbReference type="InterPro" id="IPR003370">
    <property type="entry name" value="Chromate_transpt"/>
</dbReference>
<dbReference type="KEGG" id="boz:DBV39_16810"/>
<dbReference type="AlphaFoldDB" id="A0A2R4XQ01"/>
<reference evidence="8 9" key="1">
    <citation type="submission" date="2018-04" db="EMBL/GenBank/DDBJ databases">
        <title>Bordetella sp. HZ20 isolated from seawater.</title>
        <authorList>
            <person name="Sun C."/>
        </authorList>
    </citation>
    <scope>NUCLEOTIDE SEQUENCE [LARGE SCALE GENOMIC DNA]</scope>
    <source>
        <strain evidence="8 9">HZ20</strain>
    </source>
</reference>
<feature type="transmembrane region" description="Helical" evidence="7">
    <location>
        <begin position="12"/>
        <end position="33"/>
    </location>
</feature>
<comment type="subcellular location">
    <subcellularLocation>
        <location evidence="1">Cell membrane</location>
        <topology evidence="1">Multi-pass membrane protein</topology>
    </subcellularLocation>
</comment>
<sequence length="196" mass="21072">MDWALNWSDWFALLGLFASLSLLSIGAGALTTTPQMYLFLVVQKGWLSATAFSTSIAIAQASPGPNMLFVALFGWNVGTAQGQWTWGVIALLTALAGFLLPSSICTVYGTRWVRQNQSRPWVRAFKIAVAPVSSGLLASTGWMLMQADESGSGDWRLWLLTVVTAVLVWKTRLHLLLLLAAGALAGVLASLAGVRF</sequence>
<evidence type="ECO:0000256" key="4">
    <source>
        <dbReference type="ARBA" id="ARBA00022692"/>
    </source>
</evidence>